<feature type="domain" description="Glycosyl transferase family 1" evidence="1">
    <location>
        <begin position="217"/>
        <end position="381"/>
    </location>
</feature>
<dbReference type="Pfam" id="PF13579">
    <property type="entry name" value="Glyco_trans_4_4"/>
    <property type="match status" value="1"/>
</dbReference>
<proteinExistence type="predicted"/>
<keyword evidence="3" id="KW-0808">Transferase</keyword>
<dbReference type="InterPro" id="IPR001296">
    <property type="entry name" value="Glyco_trans_1"/>
</dbReference>
<dbReference type="EMBL" id="FQYR01000003">
    <property type="protein sequence ID" value="SHJ23146.1"/>
    <property type="molecule type" value="Genomic_DNA"/>
</dbReference>
<dbReference type="GO" id="GO:0016757">
    <property type="term" value="F:glycosyltransferase activity"/>
    <property type="evidence" value="ECO:0007669"/>
    <property type="project" value="InterPro"/>
</dbReference>
<name>A0A1M6HLS5_9BACT</name>
<sequence>MPPQPESYPSVLHLCWEFPPRLEGGLGQACAGLVSALKDSLWVNVFSPDEGGHVYEPLISQGVNKRGVANIGTYQNSYANVGDLRGMEDMESFYLAFLSGDPLGLDPFLEQVLRFNRSVINRPESDVQVVHAHDWLSILAGVCLKRRYGCKLVWHVHSLQSDRVGYHDHGLIYHLEKWGAEQADCIVAVSHYTKRVLCETYAASPEKVRVVHNGIETERGPVTPFGSRKKVLFLGRMTGQKAPEFMVEVARELLRHEPSAHIILAGEGERLPVLREVVNFRKLQGSIHFVGRVHPDRVRGLLENVDVLCLPSLSEPFGLVALEAAMAGVAVVMSDRCGASEVLSSARVVRELHHYEWAGAIQEIFAQDQTGEIRRQVQKEAASRSWHDAAGEMMKIYTDLVS</sequence>
<organism evidence="3 4">
    <name type="scientific">Rubritalea squalenifaciens DSM 18772</name>
    <dbReference type="NCBI Taxonomy" id="1123071"/>
    <lineage>
        <taxon>Bacteria</taxon>
        <taxon>Pseudomonadati</taxon>
        <taxon>Verrucomicrobiota</taxon>
        <taxon>Verrucomicrobiia</taxon>
        <taxon>Verrucomicrobiales</taxon>
        <taxon>Rubritaleaceae</taxon>
        <taxon>Rubritalea</taxon>
    </lineage>
</organism>
<dbReference type="PANTHER" id="PTHR45947">
    <property type="entry name" value="SULFOQUINOVOSYL TRANSFERASE SQD2"/>
    <property type="match status" value="1"/>
</dbReference>
<dbReference type="PANTHER" id="PTHR45947:SF3">
    <property type="entry name" value="SULFOQUINOVOSYL TRANSFERASE SQD2"/>
    <property type="match status" value="1"/>
</dbReference>
<evidence type="ECO:0000313" key="4">
    <source>
        <dbReference type="Proteomes" id="UP000184510"/>
    </source>
</evidence>
<dbReference type="STRING" id="1123071.SAMN02745181_1509"/>
<dbReference type="InterPro" id="IPR028098">
    <property type="entry name" value="Glyco_trans_4-like_N"/>
</dbReference>
<gene>
    <name evidence="3" type="ORF">SAMN02745181_1509</name>
</gene>
<evidence type="ECO:0000259" key="2">
    <source>
        <dbReference type="Pfam" id="PF13579"/>
    </source>
</evidence>
<dbReference type="InterPro" id="IPR050194">
    <property type="entry name" value="Glycosyltransferase_grp1"/>
</dbReference>
<dbReference type="SUPFAM" id="SSF53756">
    <property type="entry name" value="UDP-Glycosyltransferase/glycogen phosphorylase"/>
    <property type="match status" value="1"/>
</dbReference>
<reference evidence="3 4" key="1">
    <citation type="submission" date="2016-11" db="EMBL/GenBank/DDBJ databases">
        <authorList>
            <person name="Jaros S."/>
            <person name="Januszkiewicz K."/>
            <person name="Wedrychowicz H."/>
        </authorList>
    </citation>
    <scope>NUCLEOTIDE SEQUENCE [LARGE SCALE GENOMIC DNA]</scope>
    <source>
        <strain evidence="3 4">DSM 18772</strain>
    </source>
</reference>
<feature type="domain" description="Glycosyltransferase subfamily 4-like N-terminal" evidence="2">
    <location>
        <begin position="24"/>
        <end position="214"/>
    </location>
</feature>
<dbReference type="Proteomes" id="UP000184510">
    <property type="component" value="Unassembled WGS sequence"/>
</dbReference>
<dbReference type="AlphaFoldDB" id="A0A1M6HLS5"/>
<dbReference type="InParanoid" id="A0A1M6HLS5"/>
<dbReference type="CDD" id="cd03801">
    <property type="entry name" value="GT4_PimA-like"/>
    <property type="match status" value="1"/>
</dbReference>
<dbReference type="Pfam" id="PF00534">
    <property type="entry name" value="Glycos_transf_1"/>
    <property type="match status" value="1"/>
</dbReference>
<protein>
    <submittedName>
        <fullName evidence="3">Glycosyltransferase involved in cell wall bisynthesis</fullName>
    </submittedName>
</protein>
<dbReference type="RefSeq" id="WP_234991698.1">
    <property type="nucleotide sequence ID" value="NZ_FQYR01000003.1"/>
</dbReference>
<dbReference type="Gene3D" id="3.40.50.2000">
    <property type="entry name" value="Glycogen Phosphorylase B"/>
    <property type="match status" value="2"/>
</dbReference>
<keyword evidence="4" id="KW-1185">Reference proteome</keyword>
<evidence type="ECO:0000313" key="3">
    <source>
        <dbReference type="EMBL" id="SHJ23146.1"/>
    </source>
</evidence>
<evidence type="ECO:0000259" key="1">
    <source>
        <dbReference type="Pfam" id="PF00534"/>
    </source>
</evidence>
<accession>A0A1M6HLS5</accession>